<feature type="transmembrane region" description="Helical" evidence="11">
    <location>
        <begin position="40"/>
        <end position="59"/>
    </location>
</feature>
<feature type="domain" description="EamA" evidence="12">
    <location>
        <begin position="7"/>
        <end position="109"/>
    </location>
</feature>
<keyword evidence="9" id="KW-0443">Lipid metabolism</keyword>
<dbReference type="Gene3D" id="1.10.3730.20">
    <property type="match status" value="1"/>
</dbReference>
<evidence type="ECO:0000313" key="14">
    <source>
        <dbReference type="Proteomes" id="UP001597294"/>
    </source>
</evidence>
<dbReference type="InterPro" id="IPR000390">
    <property type="entry name" value="Small_drug/metabolite_transptr"/>
</dbReference>
<gene>
    <name evidence="13" type="ORF">ACFSKO_01305</name>
</gene>
<keyword evidence="8 11" id="KW-1133">Transmembrane helix</keyword>
<proteinExistence type="predicted"/>
<keyword evidence="4" id="KW-0997">Cell inner membrane</keyword>
<dbReference type="SUPFAM" id="SSF103481">
    <property type="entry name" value="Multidrug resistance efflux transporter EmrE"/>
    <property type="match status" value="1"/>
</dbReference>
<feature type="transmembrane region" description="Helical" evidence="11">
    <location>
        <begin position="92"/>
        <end position="110"/>
    </location>
</feature>
<sequence length="113" mass="12603">MKILILILFTLIMSIGQLLFKKASLEINWNEGVLGFLNPWLIVAVILYGFATLIWVWILRTVPLNFAYPFTAIAFVIVPVAASILFKENLGWQNVVGTILVMAGIAVISLKEI</sequence>
<keyword evidence="6 11" id="KW-0812">Transmembrane</keyword>
<dbReference type="PANTHER" id="PTHR30561">
    <property type="entry name" value="SMR FAMILY PROTON-DEPENDENT DRUG EFFLUX TRANSPORTER SUGE"/>
    <property type="match status" value="1"/>
</dbReference>
<name>A0ABW5BF10_9PROT</name>
<keyword evidence="3" id="KW-0444">Lipid biosynthesis</keyword>
<organism evidence="13 14">
    <name type="scientific">Kiloniella antarctica</name>
    <dbReference type="NCBI Taxonomy" id="1550907"/>
    <lineage>
        <taxon>Bacteria</taxon>
        <taxon>Pseudomonadati</taxon>
        <taxon>Pseudomonadota</taxon>
        <taxon>Alphaproteobacteria</taxon>
        <taxon>Rhodospirillales</taxon>
        <taxon>Kiloniellaceae</taxon>
        <taxon>Kiloniella</taxon>
    </lineage>
</organism>
<evidence type="ECO:0000256" key="6">
    <source>
        <dbReference type="ARBA" id="ARBA00022692"/>
    </source>
</evidence>
<keyword evidence="2" id="KW-1003">Cell membrane</keyword>
<dbReference type="RefSeq" id="WP_380247580.1">
    <property type="nucleotide sequence ID" value="NZ_JBHUII010000001.1"/>
</dbReference>
<comment type="subcellular location">
    <subcellularLocation>
        <location evidence="1">Cell membrane</location>
        <topology evidence="1">Multi-pass membrane protein</topology>
    </subcellularLocation>
</comment>
<keyword evidence="7" id="KW-0448">Lipopolysaccharide biosynthesis</keyword>
<accession>A0ABW5BF10</accession>
<evidence type="ECO:0000256" key="10">
    <source>
        <dbReference type="ARBA" id="ARBA00023136"/>
    </source>
</evidence>
<feature type="transmembrane region" description="Helical" evidence="11">
    <location>
        <begin position="66"/>
        <end position="86"/>
    </location>
</feature>
<keyword evidence="14" id="KW-1185">Reference proteome</keyword>
<evidence type="ECO:0000256" key="11">
    <source>
        <dbReference type="SAM" id="Phobius"/>
    </source>
</evidence>
<dbReference type="PANTHER" id="PTHR30561:SF9">
    <property type="entry name" value="4-AMINO-4-DEOXY-L-ARABINOSE-PHOSPHOUNDECAPRENOL FLIPPASE SUBUNIT ARNF-RELATED"/>
    <property type="match status" value="1"/>
</dbReference>
<evidence type="ECO:0000256" key="5">
    <source>
        <dbReference type="ARBA" id="ARBA00022556"/>
    </source>
</evidence>
<evidence type="ECO:0000256" key="3">
    <source>
        <dbReference type="ARBA" id="ARBA00022516"/>
    </source>
</evidence>
<evidence type="ECO:0000256" key="2">
    <source>
        <dbReference type="ARBA" id="ARBA00022475"/>
    </source>
</evidence>
<evidence type="ECO:0000256" key="8">
    <source>
        <dbReference type="ARBA" id="ARBA00022989"/>
    </source>
</evidence>
<dbReference type="EMBL" id="JBHUII010000001">
    <property type="protein sequence ID" value="MFD2204225.1"/>
    <property type="molecule type" value="Genomic_DNA"/>
</dbReference>
<dbReference type="Pfam" id="PF00892">
    <property type="entry name" value="EamA"/>
    <property type="match status" value="1"/>
</dbReference>
<reference evidence="14" key="1">
    <citation type="journal article" date="2019" name="Int. J. Syst. Evol. Microbiol.">
        <title>The Global Catalogue of Microorganisms (GCM) 10K type strain sequencing project: providing services to taxonomists for standard genome sequencing and annotation.</title>
        <authorList>
            <consortium name="The Broad Institute Genomics Platform"/>
            <consortium name="The Broad Institute Genome Sequencing Center for Infectious Disease"/>
            <person name="Wu L."/>
            <person name="Ma J."/>
        </authorList>
    </citation>
    <scope>NUCLEOTIDE SEQUENCE [LARGE SCALE GENOMIC DNA]</scope>
    <source>
        <strain evidence="14">CGMCC 4.7192</strain>
    </source>
</reference>
<dbReference type="Proteomes" id="UP001597294">
    <property type="component" value="Unassembled WGS sequence"/>
</dbReference>
<dbReference type="InterPro" id="IPR000620">
    <property type="entry name" value="EamA_dom"/>
</dbReference>
<dbReference type="InterPro" id="IPR037185">
    <property type="entry name" value="EmrE-like"/>
</dbReference>
<evidence type="ECO:0000256" key="1">
    <source>
        <dbReference type="ARBA" id="ARBA00004651"/>
    </source>
</evidence>
<evidence type="ECO:0000256" key="7">
    <source>
        <dbReference type="ARBA" id="ARBA00022985"/>
    </source>
</evidence>
<evidence type="ECO:0000256" key="9">
    <source>
        <dbReference type="ARBA" id="ARBA00023098"/>
    </source>
</evidence>
<keyword evidence="5" id="KW-0441">Lipid A biosynthesis</keyword>
<evidence type="ECO:0000313" key="13">
    <source>
        <dbReference type="EMBL" id="MFD2204225.1"/>
    </source>
</evidence>
<evidence type="ECO:0000259" key="12">
    <source>
        <dbReference type="Pfam" id="PF00892"/>
    </source>
</evidence>
<comment type="caution">
    <text evidence="13">The sequence shown here is derived from an EMBL/GenBank/DDBJ whole genome shotgun (WGS) entry which is preliminary data.</text>
</comment>
<evidence type="ECO:0000256" key="4">
    <source>
        <dbReference type="ARBA" id="ARBA00022519"/>
    </source>
</evidence>
<keyword evidence="10 11" id="KW-0472">Membrane</keyword>
<protein>
    <submittedName>
        <fullName evidence="13">EamA family transporter</fullName>
    </submittedName>
</protein>